<proteinExistence type="predicted"/>
<dbReference type="Proteomes" id="UP000022447">
    <property type="component" value="Unassembled WGS sequence"/>
</dbReference>
<comment type="caution">
    <text evidence="2">The sequence shown here is derived from an EMBL/GenBank/DDBJ whole genome shotgun (WGS) entry which is preliminary data.</text>
</comment>
<evidence type="ECO:0000313" key="3">
    <source>
        <dbReference type="Proteomes" id="UP000022447"/>
    </source>
</evidence>
<reference evidence="2 3" key="1">
    <citation type="submission" date="2014-01" db="EMBL/GenBank/DDBJ databases">
        <title>Roseivivax halodurans JCM 10272 Genome Sequencing.</title>
        <authorList>
            <person name="Lai Q."/>
            <person name="Li G."/>
            <person name="Shao Z."/>
        </authorList>
    </citation>
    <scope>NUCLEOTIDE SEQUENCE [LARGE SCALE GENOMIC DNA]</scope>
    <source>
        <strain evidence="2 3">JCM 10272</strain>
    </source>
</reference>
<dbReference type="AlphaFoldDB" id="X7EA80"/>
<accession>X7EA80</accession>
<organism evidence="2 3">
    <name type="scientific">Roseivivax halodurans JCM 10272</name>
    <dbReference type="NCBI Taxonomy" id="1449350"/>
    <lineage>
        <taxon>Bacteria</taxon>
        <taxon>Pseudomonadati</taxon>
        <taxon>Pseudomonadota</taxon>
        <taxon>Alphaproteobacteria</taxon>
        <taxon>Rhodobacterales</taxon>
        <taxon>Roseobacteraceae</taxon>
        <taxon>Roseivivax</taxon>
    </lineage>
</organism>
<keyword evidence="3" id="KW-1185">Reference proteome</keyword>
<name>X7EA80_9RHOB</name>
<gene>
    <name evidence="2" type="ORF">OCH239_15015</name>
</gene>
<feature type="compositionally biased region" description="Basic and acidic residues" evidence="1">
    <location>
        <begin position="9"/>
        <end position="20"/>
    </location>
</feature>
<evidence type="ECO:0000256" key="1">
    <source>
        <dbReference type="SAM" id="MobiDB-lite"/>
    </source>
</evidence>
<evidence type="ECO:0000313" key="2">
    <source>
        <dbReference type="EMBL" id="ETX12974.1"/>
    </source>
</evidence>
<protein>
    <submittedName>
        <fullName evidence="2">Uncharacterized protein</fullName>
    </submittedName>
</protein>
<sequence length="44" mass="4883">MQTGVAQRLRKENEQLRETMSDPTSWPLIVRVAASGVRVVADSV</sequence>
<feature type="region of interest" description="Disordered" evidence="1">
    <location>
        <begin position="1"/>
        <end position="21"/>
    </location>
</feature>
<dbReference type="EMBL" id="JALZ01000042">
    <property type="protein sequence ID" value="ETX12974.1"/>
    <property type="molecule type" value="Genomic_DNA"/>
</dbReference>